<name>A0A3G8MAT6_9HYPH</name>
<dbReference type="Pfam" id="PF00494">
    <property type="entry name" value="SQS_PSY"/>
    <property type="match status" value="1"/>
</dbReference>
<evidence type="ECO:0000313" key="6">
    <source>
        <dbReference type="EMBL" id="AZG78292.1"/>
    </source>
</evidence>
<comment type="cofactor">
    <cofactor evidence="5">
        <name>ATP</name>
        <dbReference type="ChEBI" id="CHEBI:30616"/>
    </cofactor>
</comment>
<dbReference type="SUPFAM" id="SSF48576">
    <property type="entry name" value="Terpenoid synthases"/>
    <property type="match status" value="1"/>
</dbReference>
<keyword evidence="3" id="KW-0808">Transferase</keyword>
<keyword evidence="4" id="KW-0125">Carotenoid biosynthesis</keyword>
<dbReference type="EMBL" id="CP034086">
    <property type="protein sequence ID" value="AZG78292.1"/>
    <property type="molecule type" value="Genomic_DNA"/>
</dbReference>
<dbReference type="KEGG" id="mros:EHO51_17005"/>
<dbReference type="SFLD" id="SFLDG01018">
    <property type="entry name" value="Squalene/Phytoene_Synthase_Lik"/>
    <property type="match status" value="1"/>
</dbReference>
<dbReference type="InterPro" id="IPR008949">
    <property type="entry name" value="Isoprenoid_synthase_dom_sf"/>
</dbReference>
<comment type="similarity">
    <text evidence="2">Belongs to the phytoene/squalene synthase family.</text>
</comment>
<dbReference type="GO" id="GO:0051996">
    <property type="term" value="F:squalene synthase [NAD(P)H] activity"/>
    <property type="evidence" value="ECO:0007669"/>
    <property type="project" value="InterPro"/>
</dbReference>
<dbReference type="InterPro" id="IPR044843">
    <property type="entry name" value="Trans_IPPS_bact-type"/>
</dbReference>
<evidence type="ECO:0000256" key="1">
    <source>
        <dbReference type="ARBA" id="ARBA00004684"/>
    </source>
</evidence>
<dbReference type="InterPro" id="IPR002060">
    <property type="entry name" value="Squ/phyt_synthse"/>
</dbReference>
<accession>A0A3G8MAT6</accession>
<evidence type="ECO:0000313" key="7">
    <source>
        <dbReference type="Proteomes" id="UP000273982"/>
    </source>
</evidence>
<evidence type="ECO:0000256" key="4">
    <source>
        <dbReference type="ARBA" id="ARBA00022746"/>
    </source>
</evidence>
<dbReference type="CDD" id="cd00683">
    <property type="entry name" value="Trans_IPPS_HH"/>
    <property type="match status" value="1"/>
</dbReference>
<dbReference type="PROSITE" id="PS01045">
    <property type="entry name" value="SQUALEN_PHYTOEN_SYN_2"/>
    <property type="match status" value="1"/>
</dbReference>
<evidence type="ECO:0000256" key="2">
    <source>
        <dbReference type="ARBA" id="ARBA00006251"/>
    </source>
</evidence>
<evidence type="ECO:0000256" key="5">
    <source>
        <dbReference type="ARBA" id="ARBA00053028"/>
    </source>
</evidence>
<dbReference type="GO" id="GO:0004311">
    <property type="term" value="F:geranylgeranyl diphosphate synthase activity"/>
    <property type="evidence" value="ECO:0007669"/>
    <property type="project" value="InterPro"/>
</dbReference>
<proteinExistence type="inferred from homology"/>
<dbReference type="InterPro" id="IPR019845">
    <property type="entry name" value="Squalene/phytoene_synthase_CS"/>
</dbReference>
<comment type="pathway">
    <text evidence="1">Carotenoid biosynthesis; phytoene biosynthesis.</text>
</comment>
<dbReference type="SFLD" id="SFLDS00005">
    <property type="entry name" value="Isoprenoid_Synthase_Type_I"/>
    <property type="match status" value="1"/>
</dbReference>
<dbReference type="RefSeq" id="WP_124739842.1">
    <property type="nucleotide sequence ID" value="NZ_CP034086.1"/>
</dbReference>
<protein>
    <submittedName>
        <fullName evidence="6">Phytoene/squalene synthase family protein</fullName>
    </submittedName>
</protein>
<dbReference type="SFLD" id="SFLDG01212">
    <property type="entry name" value="Phytoene_synthase_like"/>
    <property type="match status" value="1"/>
</dbReference>
<dbReference type="GO" id="GO:0016117">
    <property type="term" value="P:carotenoid biosynthetic process"/>
    <property type="evidence" value="ECO:0007669"/>
    <property type="project" value="UniProtKB-KW"/>
</dbReference>
<dbReference type="AlphaFoldDB" id="A0A3G8MAT6"/>
<dbReference type="PANTHER" id="PTHR31480">
    <property type="entry name" value="BIFUNCTIONAL LYCOPENE CYCLASE/PHYTOENE SYNTHASE"/>
    <property type="match status" value="1"/>
</dbReference>
<sequence length="348" mass="37892">MHPFSPDVAFAARDDHAACRDAIRQGSRSFFAASLILPSRVRAPAYGLYAFCRLSDDAVDVEGGSFSALERLRERLAGAYEGRPNPVAADRAMADLVRRYAIPRAVPEALLDGLAWDAEGRRYETLDELLDYAARVAGTVGVMMTLMMGVREPQTLARACDLGIAMQLTNIARDVGEDARAGRLYLPLCWLREAGVDPEAFLARPGATPALKGVVARLLREADVLYTRARRGIAQLPLSCRPAILAAALLYAEIGRELTSRCGLDSITRRARVGGARKLALVARASIASPWLSGGAPLPPIDAAMFLIEAVARHPVRPLREADNGAVPQFLRVLEMFERLERAERYGD</sequence>
<dbReference type="Proteomes" id="UP000273982">
    <property type="component" value="Chromosome"/>
</dbReference>
<reference evidence="6 7" key="1">
    <citation type="submission" date="2018-11" db="EMBL/GenBank/DDBJ databases">
        <title>Genome squencing of methanotrophic bacteria isolated from alkaline groundwater in Korea.</title>
        <authorList>
            <person name="Nguyen L.N."/>
        </authorList>
    </citation>
    <scope>NUCLEOTIDE SEQUENCE [LARGE SCALE GENOMIC DNA]</scope>
    <source>
        <strain evidence="6 7">GW6</strain>
    </source>
</reference>
<evidence type="ECO:0000256" key="3">
    <source>
        <dbReference type="ARBA" id="ARBA00022679"/>
    </source>
</evidence>
<dbReference type="FunFam" id="1.10.600.10:FF:000020">
    <property type="entry name" value="Phytoene synthase"/>
    <property type="match status" value="1"/>
</dbReference>
<dbReference type="Gene3D" id="1.10.600.10">
    <property type="entry name" value="Farnesyl Diphosphate Synthase"/>
    <property type="match status" value="1"/>
</dbReference>
<organism evidence="6 7">
    <name type="scientific">Methylocystis rosea</name>
    <dbReference type="NCBI Taxonomy" id="173366"/>
    <lineage>
        <taxon>Bacteria</taxon>
        <taxon>Pseudomonadati</taxon>
        <taxon>Pseudomonadota</taxon>
        <taxon>Alphaproteobacteria</taxon>
        <taxon>Hyphomicrobiales</taxon>
        <taxon>Methylocystaceae</taxon>
        <taxon>Methylocystis</taxon>
    </lineage>
</organism>
<gene>
    <name evidence="6" type="ORF">EHO51_17005</name>
</gene>
<dbReference type="InterPro" id="IPR033904">
    <property type="entry name" value="Trans_IPPS_HH"/>
</dbReference>